<protein>
    <submittedName>
        <fullName evidence="2">Uncharacterized protein</fullName>
    </submittedName>
</protein>
<reference evidence="2" key="2">
    <citation type="journal article" date="2015" name="Data Brief">
        <title>Shoot transcriptome of the giant reed, Arundo donax.</title>
        <authorList>
            <person name="Barrero R.A."/>
            <person name="Guerrero F.D."/>
            <person name="Moolhuijzen P."/>
            <person name="Goolsby J.A."/>
            <person name="Tidwell J."/>
            <person name="Bellgard S.E."/>
            <person name="Bellgard M.I."/>
        </authorList>
    </citation>
    <scope>NUCLEOTIDE SEQUENCE</scope>
    <source>
        <tissue evidence="2">Shoot tissue taken approximately 20 cm above the soil surface</tissue>
    </source>
</reference>
<name>A0A0A9EFK4_ARUDO</name>
<organism evidence="2">
    <name type="scientific">Arundo donax</name>
    <name type="common">Giant reed</name>
    <name type="synonym">Donax arundinaceus</name>
    <dbReference type="NCBI Taxonomy" id="35708"/>
    <lineage>
        <taxon>Eukaryota</taxon>
        <taxon>Viridiplantae</taxon>
        <taxon>Streptophyta</taxon>
        <taxon>Embryophyta</taxon>
        <taxon>Tracheophyta</taxon>
        <taxon>Spermatophyta</taxon>
        <taxon>Magnoliopsida</taxon>
        <taxon>Liliopsida</taxon>
        <taxon>Poales</taxon>
        <taxon>Poaceae</taxon>
        <taxon>PACMAD clade</taxon>
        <taxon>Arundinoideae</taxon>
        <taxon>Arundineae</taxon>
        <taxon>Arundo</taxon>
    </lineage>
</organism>
<dbReference type="EMBL" id="GBRH01199029">
    <property type="protein sequence ID" value="JAD98866.1"/>
    <property type="molecule type" value="Transcribed_RNA"/>
</dbReference>
<evidence type="ECO:0000256" key="1">
    <source>
        <dbReference type="SAM" id="Phobius"/>
    </source>
</evidence>
<sequence length="35" mass="3769">MPMYCIGADVLLAHFLLAVIIHFLLALLLSAENAA</sequence>
<proteinExistence type="predicted"/>
<accession>A0A0A9EFK4</accession>
<keyword evidence="1" id="KW-0812">Transmembrane</keyword>
<dbReference type="AlphaFoldDB" id="A0A0A9EFK4"/>
<keyword evidence="1" id="KW-0472">Membrane</keyword>
<keyword evidence="1" id="KW-1133">Transmembrane helix</keyword>
<evidence type="ECO:0000313" key="2">
    <source>
        <dbReference type="EMBL" id="JAD98866.1"/>
    </source>
</evidence>
<reference evidence="2" key="1">
    <citation type="submission" date="2014-09" db="EMBL/GenBank/DDBJ databases">
        <authorList>
            <person name="Magalhaes I.L.F."/>
            <person name="Oliveira U."/>
            <person name="Santos F.R."/>
            <person name="Vidigal T.H.D.A."/>
            <person name="Brescovit A.D."/>
            <person name="Santos A.J."/>
        </authorList>
    </citation>
    <scope>NUCLEOTIDE SEQUENCE</scope>
    <source>
        <tissue evidence="2">Shoot tissue taken approximately 20 cm above the soil surface</tissue>
    </source>
</reference>
<feature type="transmembrane region" description="Helical" evidence="1">
    <location>
        <begin position="12"/>
        <end position="31"/>
    </location>
</feature>